<proteinExistence type="predicted"/>
<dbReference type="Proteomes" id="UP000001401">
    <property type="component" value="Chromosome"/>
</dbReference>
<organism evidence="1 2">
    <name type="scientific">Evansella cellulosilytica (strain ATCC 21833 / DSM 2522 / FERM P-1141 / JCM 9156 / N-4)</name>
    <name type="common">Bacillus cellulosilyticus</name>
    <dbReference type="NCBI Taxonomy" id="649639"/>
    <lineage>
        <taxon>Bacteria</taxon>
        <taxon>Bacillati</taxon>
        <taxon>Bacillota</taxon>
        <taxon>Bacilli</taxon>
        <taxon>Bacillales</taxon>
        <taxon>Bacillaceae</taxon>
        <taxon>Evansella</taxon>
    </lineage>
</organism>
<dbReference type="PROSITE" id="PS51257">
    <property type="entry name" value="PROKAR_LIPOPROTEIN"/>
    <property type="match status" value="1"/>
</dbReference>
<dbReference type="HOGENOM" id="CLU_105725_0_0_9"/>
<dbReference type="EMBL" id="CP002394">
    <property type="protein sequence ID" value="ADU29569.1"/>
    <property type="molecule type" value="Genomic_DNA"/>
</dbReference>
<dbReference type="STRING" id="649639.Bcell_1304"/>
<sequence length="175" mass="18734">MKSLLKGIVVIGISATVLIACSTEDEASNNNEPDVVTTASIVNDSDAFLNAVSEDGEWIIATLDDISIEDDVIIAGQFHQRGDQADDIYRKLALYEQDEDRNITETHTLSVSTLTVQSENLLVQGGTIDGDVLVEENGFTLHETATIDGNLIFANADFEASATVDGDVTGSIEVE</sequence>
<protein>
    <submittedName>
        <fullName evidence="1">Putative lipoprotein</fullName>
    </submittedName>
</protein>
<evidence type="ECO:0000313" key="2">
    <source>
        <dbReference type="Proteomes" id="UP000001401"/>
    </source>
</evidence>
<accession>E6TSR1</accession>
<keyword evidence="2" id="KW-1185">Reference proteome</keyword>
<dbReference type="OrthoDB" id="2111555at2"/>
<evidence type="ECO:0000313" key="1">
    <source>
        <dbReference type="EMBL" id="ADU29569.1"/>
    </source>
</evidence>
<dbReference type="RefSeq" id="WP_013487908.1">
    <property type="nucleotide sequence ID" value="NC_014829.1"/>
</dbReference>
<dbReference type="KEGG" id="bco:Bcell_1304"/>
<gene>
    <name evidence="1" type="ordered locus">Bcell_1304</name>
</gene>
<keyword evidence="1" id="KW-0449">Lipoprotein</keyword>
<reference evidence="1" key="1">
    <citation type="submission" date="2010-12" db="EMBL/GenBank/DDBJ databases">
        <title>Complete sequence of Bacillus cellulosilyticus DSM 2522.</title>
        <authorList>
            <consortium name="US DOE Joint Genome Institute"/>
            <person name="Lucas S."/>
            <person name="Copeland A."/>
            <person name="Lapidus A."/>
            <person name="Cheng J.-F."/>
            <person name="Bruce D."/>
            <person name="Goodwin L."/>
            <person name="Pitluck S."/>
            <person name="Chertkov O."/>
            <person name="Detter J.C."/>
            <person name="Han C."/>
            <person name="Tapia R."/>
            <person name="Land M."/>
            <person name="Hauser L."/>
            <person name="Jeffries C."/>
            <person name="Kyrpides N."/>
            <person name="Ivanova N."/>
            <person name="Mikhailova N."/>
            <person name="Brumm P."/>
            <person name="Mead D."/>
            <person name="Woyke T."/>
        </authorList>
    </citation>
    <scope>NUCLEOTIDE SEQUENCE [LARGE SCALE GENOMIC DNA]</scope>
    <source>
        <strain evidence="1">DSM 2522</strain>
    </source>
</reference>
<dbReference type="AlphaFoldDB" id="E6TSR1"/>
<dbReference type="eggNOG" id="ENOG5031X06">
    <property type="taxonomic scope" value="Bacteria"/>
</dbReference>
<name>E6TSR1_EVAC2</name>